<reference evidence="4 5" key="1">
    <citation type="submission" date="2016-12" db="EMBL/GenBank/DDBJ databases">
        <authorList>
            <person name="Song W.-J."/>
            <person name="Kurnit D.M."/>
        </authorList>
    </citation>
    <scope>NUCLEOTIDE SEQUENCE [LARGE SCALE GENOMIC DNA]</scope>
    <source>
        <strain evidence="4 5">IMCC3135</strain>
    </source>
</reference>
<sequence length="131" mass="14612">MLNRILLVEDDMYIALALKIRLKAEGYEVNVAHDRGEACRVARENPPDLALIDYNLPDGTGFEVMGHFSEDVRTASIKKIIMTASKQPGLRESAIAAGALELFEKPFKSIELIDYIQKVSNHGEQLKPESL</sequence>
<evidence type="ECO:0000259" key="3">
    <source>
        <dbReference type="PROSITE" id="PS50110"/>
    </source>
</evidence>
<dbReference type="InterPro" id="IPR011006">
    <property type="entry name" value="CheY-like_superfamily"/>
</dbReference>
<evidence type="ECO:0000256" key="2">
    <source>
        <dbReference type="PROSITE-ProRule" id="PRU00169"/>
    </source>
</evidence>
<dbReference type="CDD" id="cd00156">
    <property type="entry name" value="REC"/>
    <property type="match status" value="1"/>
</dbReference>
<proteinExistence type="predicted"/>
<dbReference type="Gene3D" id="3.40.50.2300">
    <property type="match status" value="1"/>
</dbReference>
<keyword evidence="5" id="KW-1185">Reference proteome</keyword>
<dbReference type="AlphaFoldDB" id="A0A2Z2NUS3"/>
<dbReference type="Pfam" id="PF00072">
    <property type="entry name" value="Response_reg"/>
    <property type="match status" value="1"/>
</dbReference>
<organism evidence="4 5">
    <name type="scientific">Granulosicoccus antarcticus IMCC3135</name>
    <dbReference type="NCBI Taxonomy" id="1192854"/>
    <lineage>
        <taxon>Bacteria</taxon>
        <taxon>Pseudomonadati</taxon>
        <taxon>Pseudomonadota</taxon>
        <taxon>Gammaproteobacteria</taxon>
        <taxon>Chromatiales</taxon>
        <taxon>Granulosicoccaceae</taxon>
        <taxon>Granulosicoccus</taxon>
    </lineage>
</organism>
<protein>
    <submittedName>
        <fullName evidence="4">Transcriptional regulatory protein YycF</fullName>
    </submittedName>
</protein>
<evidence type="ECO:0000313" key="4">
    <source>
        <dbReference type="EMBL" id="ASJ75003.1"/>
    </source>
</evidence>
<accession>A0A2Z2NUS3</accession>
<dbReference type="InterPro" id="IPR050595">
    <property type="entry name" value="Bact_response_regulator"/>
</dbReference>
<evidence type="ECO:0000256" key="1">
    <source>
        <dbReference type="ARBA" id="ARBA00022553"/>
    </source>
</evidence>
<keyword evidence="1 2" id="KW-0597">Phosphoprotein</keyword>
<dbReference type="SUPFAM" id="SSF52172">
    <property type="entry name" value="CheY-like"/>
    <property type="match status" value="1"/>
</dbReference>
<dbReference type="KEGG" id="gai:IMCC3135_24695"/>
<dbReference type="Proteomes" id="UP000250079">
    <property type="component" value="Chromosome"/>
</dbReference>
<feature type="domain" description="Response regulatory" evidence="3">
    <location>
        <begin position="4"/>
        <end position="120"/>
    </location>
</feature>
<name>A0A2Z2NUS3_9GAMM</name>
<dbReference type="InterPro" id="IPR001789">
    <property type="entry name" value="Sig_transdc_resp-reg_receiver"/>
</dbReference>
<dbReference type="OrthoDB" id="9814495at2"/>
<dbReference type="PANTHER" id="PTHR44591">
    <property type="entry name" value="STRESS RESPONSE REGULATOR PROTEIN 1"/>
    <property type="match status" value="1"/>
</dbReference>
<dbReference type="RefSeq" id="WP_088919968.1">
    <property type="nucleotide sequence ID" value="NZ_CP018632.1"/>
</dbReference>
<dbReference type="SMART" id="SM00448">
    <property type="entry name" value="REC"/>
    <property type="match status" value="1"/>
</dbReference>
<dbReference type="PROSITE" id="PS50110">
    <property type="entry name" value="RESPONSE_REGULATORY"/>
    <property type="match status" value="1"/>
</dbReference>
<feature type="modified residue" description="4-aspartylphosphate" evidence="2">
    <location>
        <position position="53"/>
    </location>
</feature>
<dbReference type="EMBL" id="CP018632">
    <property type="protein sequence ID" value="ASJ75003.1"/>
    <property type="molecule type" value="Genomic_DNA"/>
</dbReference>
<gene>
    <name evidence="4" type="primary">yycF</name>
    <name evidence="4" type="ORF">IMCC3135_24695</name>
</gene>
<dbReference type="GO" id="GO:0000160">
    <property type="term" value="P:phosphorelay signal transduction system"/>
    <property type="evidence" value="ECO:0007669"/>
    <property type="project" value="InterPro"/>
</dbReference>
<evidence type="ECO:0000313" key="5">
    <source>
        <dbReference type="Proteomes" id="UP000250079"/>
    </source>
</evidence>
<dbReference type="PANTHER" id="PTHR44591:SF3">
    <property type="entry name" value="RESPONSE REGULATORY DOMAIN-CONTAINING PROTEIN"/>
    <property type="match status" value="1"/>
</dbReference>